<keyword evidence="3" id="KW-1185">Reference proteome</keyword>
<feature type="region of interest" description="Disordered" evidence="1">
    <location>
        <begin position="37"/>
        <end position="58"/>
    </location>
</feature>
<organism evidence="2 3">
    <name type="scientific">Roseiarcus fermentans</name>
    <dbReference type="NCBI Taxonomy" id="1473586"/>
    <lineage>
        <taxon>Bacteria</taxon>
        <taxon>Pseudomonadati</taxon>
        <taxon>Pseudomonadota</taxon>
        <taxon>Alphaproteobacteria</taxon>
        <taxon>Hyphomicrobiales</taxon>
        <taxon>Roseiarcaceae</taxon>
        <taxon>Roseiarcus</taxon>
    </lineage>
</organism>
<evidence type="ECO:0000313" key="2">
    <source>
        <dbReference type="EMBL" id="RBP12873.1"/>
    </source>
</evidence>
<dbReference type="AlphaFoldDB" id="A0A366FDW8"/>
<evidence type="ECO:0000313" key="3">
    <source>
        <dbReference type="Proteomes" id="UP000253529"/>
    </source>
</evidence>
<protein>
    <submittedName>
        <fullName evidence="2">Uncharacterized protein</fullName>
    </submittedName>
</protein>
<dbReference type="EMBL" id="QNRK01000013">
    <property type="protein sequence ID" value="RBP12873.1"/>
    <property type="molecule type" value="Genomic_DNA"/>
</dbReference>
<gene>
    <name evidence="2" type="ORF">DFR50_11362</name>
</gene>
<reference evidence="2 3" key="1">
    <citation type="submission" date="2018-06" db="EMBL/GenBank/DDBJ databases">
        <title>Genomic Encyclopedia of Type Strains, Phase IV (KMG-IV): sequencing the most valuable type-strain genomes for metagenomic binning, comparative biology and taxonomic classification.</title>
        <authorList>
            <person name="Goeker M."/>
        </authorList>
    </citation>
    <scope>NUCLEOTIDE SEQUENCE [LARGE SCALE GENOMIC DNA]</scope>
    <source>
        <strain evidence="2 3">DSM 24875</strain>
    </source>
</reference>
<name>A0A366FDW8_9HYPH</name>
<comment type="caution">
    <text evidence="2">The sequence shown here is derived from an EMBL/GenBank/DDBJ whole genome shotgun (WGS) entry which is preliminary data.</text>
</comment>
<dbReference type="Proteomes" id="UP000253529">
    <property type="component" value="Unassembled WGS sequence"/>
</dbReference>
<accession>A0A366FDW8</accession>
<sequence length="58" mass="6087">MGSGAGRPAFVVEAVGKRRKRFSADGLCESLHEADPINGIQRRDVSPPGTAEIGLDPP</sequence>
<proteinExistence type="predicted"/>
<evidence type="ECO:0000256" key="1">
    <source>
        <dbReference type="SAM" id="MobiDB-lite"/>
    </source>
</evidence>